<feature type="chain" id="PRO_5014915093" evidence="2">
    <location>
        <begin position="29"/>
        <end position="308"/>
    </location>
</feature>
<dbReference type="AlphaFoldDB" id="A0A2M4BV18"/>
<accession>A0A2M4BV18</accession>
<sequence length="308" mass="33946">MGSGIKSKLIAACGIILVGCLLSPGCHGKSPVGQTLLLLHDFPLPAHFLKRISGASSTVPSRPTTGNDPHHPRHHPRGSVSVVPRFETKAKLVGFNRAVGERLQRTETDLRPLQRRAARLERLVSNFQHKRRTSGPALQRKDATNAERTGLLREANRLRADVDRKLLGFRELDRNYRNVRQLLPTAALPRAWLDRDTERQMEQNERVYKTIINLLVQLIEVPVNIIHEIIGEEEAAGTGNGAASSPGPNGTTDDDDGVLVVTEQATAGNDYVDFEYDEPETAINAVDGEAGEGPANVVQDAEWVQFHY</sequence>
<keyword evidence="2" id="KW-0732">Signal</keyword>
<dbReference type="PROSITE" id="PS51257">
    <property type="entry name" value="PROKAR_LIPOPROTEIN"/>
    <property type="match status" value="1"/>
</dbReference>
<dbReference type="EMBL" id="GGFJ01007703">
    <property type="protein sequence ID" value="MBW56844.1"/>
    <property type="molecule type" value="Transcribed_RNA"/>
</dbReference>
<evidence type="ECO:0000313" key="3">
    <source>
        <dbReference type="EMBL" id="MBW56844.1"/>
    </source>
</evidence>
<feature type="signal peptide" evidence="2">
    <location>
        <begin position="1"/>
        <end position="28"/>
    </location>
</feature>
<feature type="region of interest" description="Disordered" evidence="1">
    <location>
        <begin position="236"/>
        <end position="256"/>
    </location>
</feature>
<feature type="compositionally biased region" description="Polar residues" evidence="1">
    <location>
        <begin position="55"/>
        <end position="67"/>
    </location>
</feature>
<name>A0A2M4BV18_9DIPT</name>
<feature type="region of interest" description="Disordered" evidence="1">
    <location>
        <begin position="55"/>
        <end position="79"/>
    </location>
</feature>
<reference evidence="3" key="1">
    <citation type="submission" date="2018-01" db="EMBL/GenBank/DDBJ databases">
        <title>An insight into the sialome of Amazonian anophelines.</title>
        <authorList>
            <person name="Ribeiro J.M."/>
            <person name="Scarpassa V."/>
            <person name="Calvo E."/>
        </authorList>
    </citation>
    <scope>NUCLEOTIDE SEQUENCE</scope>
    <source>
        <tissue evidence="3">Salivary glands</tissue>
    </source>
</reference>
<proteinExistence type="predicted"/>
<organism evidence="3">
    <name type="scientific">Anopheles marajoara</name>
    <dbReference type="NCBI Taxonomy" id="58244"/>
    <lineage>
        <taxon>Eukaryota</taxon>
        <taxon>Metazoa</taxon>
        <taxon>Ecdysozoa</taxon>
        <taxon>Arthropoda</taxon>
        <taxon>Hexapoda</taxon>
        <taxon>Insecta</taxon>
        <taxon>Pterygota</taxon>
        <taxon>Neoptera</taxon>
        <taxon>Endopterygota</taxon>
        <taxon>Diptera</taxon>
        <taxon>Nematocera</taxon>
        <taxon>Culicoidea</taxon>
        <taxon>Culicidae</taxon>
        <taxon>Anophelinae</taxon>
        <taxon>Anopheles</taxon>
    </lineage>
</organism>
<evidence type="ECO:0000256" key="2">
    <source>
        <dbReference type="SAM" id="SignalP"/>
    </source>
</evidence>
<evidence type="ECO:0000256" key="1">
    <source>
        <dbReference type="SAM" id="MobiDB-lite"/>
    </source>
</evidence>
<protein>
    <submittedName>
        <fullName evidence="3">Putative secreted protein</fullName>
    </submittedName>
</protein>